<keyword evidence="4" id="KW-0808">Transferase</keyword>
<dbReference type="PROSITE" id="PS00108">
    <property type="entry name" value="PROTEIN_KINASE_ST"/>
    <property type="match status" value="1"/>
</dbReference>
<dbReference type="GO" id="GO:0004709">
    <property type="term" value="F:MAP kinase kinase kinase activity"/>
    <property type="evidence" value="ECO:0007669"/>
    <property type="project" value="UniProtKB-EC"/>
</dbReference>
<dbReference type="EMBL" id="JBJKBG010000003">
    <property type="protein sequence ID" value="KAL3745241.1"/>
    <property type="molecule type" value="Genomic_DNA"/>
</dbReference>
<evidence type="ECO:0000256" key="11">
    <source>
        <dbReference type="RuleBase" id="RU000304"/>
    </source>
</evidence>
<feature type="domain" description="Protein kinase" evidence="13">
    <location>
        <begin position="100"/>
        <end position="350"/>
    </location>
</feature>
<evidence type="ECO:0000256" key="6">
    <source>
        <dbReference type="ARBA" id="ARBA00022777"/>
    </source>
</evidence>
<proteinExistence type="inferred from homology"/>
<gene>
    <name evidence="14" type="ORF">ACJRO7_014365</name>
</gene>
<comment type="catalytic activity">
    <reaction evidence="9">
        <text>L-seryl-[protein] + ATP = O-phospho-L-seryl-[protein] + ADP + H(+)</text>
        <dbReference type="Rhea" id="RHEA:17989"/>
        <dbReference type="Rhea" id="RHEA-COMP:9863"/>
        <dbReference type="Rhea" id="RHEA-COMP:11604"/>
        <dbReference type="ChEBI" id="CHEBI:15378"/>
        <dbReference type="ChEBI" id="CHEBI:29999"/>
        <dbReference type="ChEBI" id="CHEBI:30616"/>
        <dbReference type="ChEBI" id="CHEBI:83421"/>
        <dbReference type="ChEBI" id="CHEBI:456216"/>
        <dbReference type="EC" id="2.7.11.25"/>
    </reaction>
</comment>
<dbReference type="Gene3D" id="1.10.510.10">
    <property type="entry name" value="Transferase(Phosphotransferase) domain 1"/>
    <property type="match status" value="1"/>
</dbReference>
<accession>A0ABD3L5Y0</accession>
<dbReference type="SMART" id="SM00220">
    <property type="entry name" value="S_TKc"/>
    <property type="match status" value="1"/>
</dbReference>
<evidence type="ECO:0000256" key="7">
    <source>
        <dbReference type="ARBA" id="ARBA00022840"/>
    </source>
</evidence>
<evidence type="ECO:0000256" key="8">
    <source>
        <dbReference type="ARBA" id="ARBA00047559"/>
    </source>
</evidence>
<dbReference type="Pfam" id="PF00069">
    <property type="entry name" value="Pkinase"/>
    <property type="match status" value="1"/>
</dbReference>
<dbReference type="InterPro" id="IPR017441">
    <property type="entry name" value="Protein_kinase_ATP_BS"/>
</dbReference>
<dbReference type="AlphaFoldDB" id="A0ABD3L5Y0"/>
<comment type="catalytic activity">
    <reaction evidence="8">
        <text>L-threonyl-[protein] + ATP = O-phospho-L-threonyl-[protein] + ADP + H(+)</text>
        <dbReference type="Rhea" id="RHEA:46608"/>
        <dbReference type="Rhea" id="RHEA-COMP:11060"/>
        <dbReference type="Rhea" id="RHEA-COMP:11605"/>
        <dbReference type="ChEBI" id="CHEBI:15378"/>
        <dbReference type="ChEBI" id="CHEBI:30013"/>
        <dbReference type="ChEBI" id="CHEBI:30616"/>
        <dbReference type="ChEBI" id="CHEBI:61977"/>
        <dbReference type="ChEBI" id="CHEBI:456216"/>
        <dbReference type="EC" id="2.7.11.25"/>
    </reaction>
</comment>
<dbReference type="PANTHER" id="PTHR48016">
    <property type="entry name" value="MAP KINASE KINASE KINASE SSK2-RELATED-RELATED"/>
    <property type="match status" value="1"/>
</dbReference>
<evidence type="ECO:0000256" key="10">
    <source>
        <dbReference type="PROSITE-ProRule" id="PRU10141"/>
    </source>
</evidence>
<keyword evidence="3 11" id="KW-0723">Serine/threonine-protein kinase</keyword>
<organism evidence="14 15">
    <name type="scientific">Eucalyptus globulus</name>
    <name type="common">Tasmanian blue gum</name>
    <dbReference type="NCBI Taxonomy" id="34317"/>
    <lineage>
        <taxon>Eukaryota</taxon>
        <taxon>Viridiplantae</taxon>
        <taxon>Streptophyta</taxon>
        <taxon>Embryophyta</taxon>
        <taxon>Tracheophyta</taxon>
        <taxon>Spermatophyta</taxon>
        <taxon>Magnoliopsida</taxon>
        <taxon>eudicotyledons</taxon>
        <taxon>Gunneridae</taxon>
        <taxon>Pentapetalae</taxon>
        <taxon>rosids</taxon>
        <taxon>malvids</taxon>
        <taxon>Myrtales</taxon>
        <taxon>Myrtaceae</taxon>
        <taxon>Myrtoideae</taxon>
        <taxon>Eucalypteae</taxon>
        <taxon>Eucalyptus</taxon>
    </lineage>
</organism>
<dbReference type="InterPro" id="IPR001245">
    <property type="entry name" value="Ser-Thr/Tyr_kinase_cat_dom"/>
</dbReference>
<keyword evidence="15" id="KW-1185">Reference proteome</keyword>
<dbReference type="PRINTS" id="PR00109">
    <property type="entry name" value="TYRKINASE"/>
</dbReference>
<dbReference type="Proteomes" id="UP001634007">
    <property type="component" value="Unassembled WGS sequence"/>
</dbReference>
<dbReference type="SUPFAM" id="SSF56112">
    <property type="entry name" value="Protein kinase-like (PK-like)"/>
    <property type="match status" value="1"/>
</dbReference>
<evidence type="ECO:0000256" key="1">
    <source>
        <dbReference type="ARBA" id="ARBA00006529"/>
    </source>
</evidence>
<evidence type="ECO:0000256" key="12">
    <source>
        <dbReference type="SAM" id="MobiDB-lite"/>
    </source>
</evidence>
<dbReference type="GO" id="GO:0005524">
    <property type="term" value="F:ATP binding"/>
    <property type="evidence" value="ECO:0007669"/>
    <property type="project" value="UniProtKB-UniRule"/>
</dbReference>
<dbReference type="GO" id="GO:1902065">
    <property type="term" value="P:response to L-glutamate"/>
    <property type="evidence" value="ECO:0007669"/>
    <property type="project" value="UniProtKB-ARBA"/>
</dbReference>
<feature type="binding site" evidence="10">
    <location>
        <position position="128"/>
    </location>
    <ligand>
        <name>ATP</name>
        <dbReference type="ChEBI" id="CHEBI:30616"/>
    </ligand>
</feature>
<evidence type="ECO:0000256" key="5">
    <source>
        <dbReference type="ARBA" id="ARBA00022741"/>
    </source>
</evidence>
<dbReference type="InterPro" id="IPR011009">
    <property type="entry name" value="Kinase-like_dom_sf"/>
</dbReference>
<keyword evidence="5 10" id="KW-0547">Nucleotide-binding</keyword>
<comment type="caution">
    <text evidence="14">The sequence shown here is derived from an EMBL/GenBank/DDBJ whole genome shotgun (WGS) entry which is preliminary data.</text>
</comment>
<sequence length="369" mass="41342">MPPISFDFEHGLGLLKETILDCKQRVDADIESWMDRLSEVAEIKELNIQLNTETTELAWEVVQHKPRGDERPLDSKLVSREEGQTSGEDNGSVERRITSWQKGKLLGNGSYGRVYEVLTDDGCFFAVKEVSLLHQGSQSLLYLEQEISLLSQLRHDNIVRYYGTEKDDEKIYLVLELMTKGSLAMLYGRYHLSDSQVSAYTRQMLNGLQYLHDQNVIHRDIKCANVLVDASGFVKLADFGLAKAIEMNDAKSCKGSAFWMAPEVVNLKNTGYGLAADIWSVGCTVLEMFTGRCPYYPLEIMQALFRIGKGELPPIPDSLSTDAQDFILTCLEVNPNNRPSAAQLLDHPFVRKPPTSSGFASPHSDNISP</sequence>
<evidence type="ECO:0000256" key="9">
    <source>
        <dbReference type="ARBA" id="ARBA00048329"/>
    </source>
</evidence>
<evidence type="ECO:0000256" key="3">
    <source>
        <dbReference type="ARBA" id="ARBA00022527"/>
    </source>
</evidence>
<dbReference type="PANTHER" id="PTHR48016:SF29">
    <property type="entry name" value="MITOGEN-ACTIVATED PROTEIN KINASE KINASE KINASE 1-RELATED"/>
    <property type="match status" value="1"/>
</dbReference>
<dbReference type="EC" id="2.7.11.25" evidence="2"/>
<dbReference type="InterPro" id="IPR050538">
    <property type="entry name" value="MAP_kinase_kinase_kinase"/>
</dbReference>
<protein>
    <recommendedName>
        <fullName evidence="2">mitogen-activated protein kinase kinase kinase</fullName>
        <ecNumber evidence="2">2.7.11.25</ecNumber>
    </recommendedName>
</protein>
<dbReference type="PROSITE" id="PS50011">
    <property type="entry name" value="PROTEIN_KINASE_DOM"/>
    <property type="match status" value="1"/>
</dbReference>
<keyword evidence="6" id="KW-0418">Kinase</keyword>
<evidence type="ECO:0000313" key="15">
    <source>
        <dbReference type="Proteomes" id="UP001634007"/>
    </source>
</evidence>
<dbReference type="InterPro" id="IPR008271">
    <property type="entry name" value="Ser/Thr_kinase_AS"/>
</dbReference>
<reference evidence="14 15" key="1">
    <citation type="submission" date="2024-11" db="EMBL/GenBank/DDBJ databases">
        <title>Chromosome-level genome assembly of Eucalyptus globulus Labill. provides insights into its genome evolution.</title>
        <authorList>
            <person name="Li X."/>
        </authorList>
    </citation>
    <scope>NUCLEOTIDE SEQUENCE [LARGE SCALE GENOMIC DNA]</scope>
    <source>
        <strain evidence="14">CL2024</strain>
        <tissue evidence="14">Fresh tender leaves</tissue>
    </source>
</reference>
<keyword evidence="7 10" id="KW-0067">ATP-binding</keyword>
<name>A0ABD3L5Y0_EUCGL</name>
<feature type="compositionally biased region" description="Basic and acidic residues" evidence="12">
    <location>
        <begin position="68"/>
        <end position="83"/>
    </location>
</feature>
<evidence type="ECO:0000256" key="4">
    <source>
        <dbReference type="ARBA" id="ARBA00022679"/>
    </source>
</evidence>
<evidence type="ECO:0000259" key="13">
    <source>
        <dbReference type="PROSITE" id="PS50011"/>
    </source>
</evidence>
<evidence type="ECO:0000256" key="2">
    <source>
        <dbReference type="ARBA" id="ARBA00012406"/>
    </source>
</evidence>
<dbReference type="FunFam" id="1.10.510.10:FF:000359">
    <property type="entry name" value="Mitogen-activated protein kinase 1, putative, expressed"/>
    <property type="match status" value="1"/>
</dbReference>
<evidence type="ECO:0000313" key="14">
    <source>
        <dbReference type="EMBL" id="KAL3745241.1"/>
    </source>
</evidence>
<dbReference type="InterPro" id="IPR000719">
    <property type="entry name" value="Prot_kinase_dom"/>
</dbReference>
<dbReference type="PROSITE" id="PS00107">
    <property type="entry name" value="PROTEIN_KINASE_ATP"/>
    <property type="match status" value="1"/>
</dbReference>
<feature type="region of interest" description="Disordered" evidence="12">
    <location>
        <begin position="68"/>
        <end position="93"/>
    </location>
</feature>
<comment type="similarity">
    <text evidence="1">Belongs to the protein kinase superfamily. STE Ser/Thr protein kinase family. MAP kinase kinase kinase subfamily.</text>
</comment>